<comment type="subcellular location">
    <subcellularLocation>
        <location evidence="1">Membrane</location>
    </subcellularLocation>
</comment>
<evidence type="ECO:0000313" key="8">
    <source>
        <dbReference type="EMBL" id="MFC5271808.1"/>
    </source>
</evidence>
<organism evidence="8 9">
    <name type="scientific">Adhaeribacter terreus</name>
    <dbReference type="NCBI Taxonomy" id="529703"/>
    <lineage>
        <taxon>Bacteria</taxon>
        <taxon>Pseudomonadati</taxon>
        <taxon>Bacteroidota</taxon>
        <taxon>Cytophagia</taxon>
        <taxon>Cytophagales</taxon>
        <taxon>Hymenobacteraceae</taxon>
        <taxon>Adhaeribacter</taxon>
    </lineage>
</organism>
<evidence type="ECO:0000256" key="2">
    <source>
        <dbReference type="ARBA" id="ARBA00022692"/>
    </source>
</evidence>
<evidence type="ECO:0000256" key="3">
    <source>
        <dbReference type="ARBA" id="ARBA00022989"/>
    </source>
</evidence>
<name>A0ABW0EBR7_9BACT</name>
<accession>A0ABW0EBR7</accession>
<proteinExistence type="predicted"/>
<sequence>MKDKIYNALPLVLLVSGLIVTVLFFRNELRWHDLNQQTYYQDQLEKIKQNITYRMQTYVDEQIAAGAFIASSEHVSRHEWRDFVAALQLDVNYPGINGLGFAVPVNKADSLAFTMETRRDRAAEFTIRGLGLVPDAKDFFVIKYLEPQLRNYKALGFDMGSEPIRRAAMEKARSTGKAAISDRVVLVQDNNRMPSFLIYVPIFRSEALADTAGKQFLGWAYAPFIAENFMKGVLRRELKRPNLPYKVELYDGAKTDTSKLLYKSWVTRPDQTDSTYSTSFPVYNNQWTLRLLPVREYETAKGKTLAYVILFGGILLNILLFFLLRAFANTRKNALALADEMTVELRELNQNLDRKVAERTQELAAKNKQLSNYAENLKNAYEDMEVKVKFRNLQLEKQVKALQEEILKLKNPNG</sequence>
<feature type="transmembrane region" description="Helical" evidence="6">
    <location>
        <begin position="6"/>
        <end position="25"/>
    </location>
</feature>
<evidence type="ECO:0000259" key="7">
    <source>
        <dbReference type="PROSITE" id="PS50839"/>
    </source>
</evidence>
<dbReference type="Proteomes" id="UP001596161">
    <property type="component" value="Unassembled WGS sequence"/>
</dbReference>
<keyword evidence="2 6" id="KW-0812">Transmembrane</keyword>
<evidence type="ECO:0000313" key="9">
    <source>
        <dbReference type="Proteomes" id="UP001596161"/>
    </source>
</evidence>
<dbReference type="Pfam" id="PF03924">
    <property type="entry name" value="CHASE"/>
    <property type="match status" value="1"/>
</dbReference>
<dbReference type="RefSeq" id="WP_378018167.1">
    <property type="nucleotide sequence ID" value="NZ_JBHSKT010000009.1"/>
</dbReference>
<dbReference type="Gene3D" id="3.30.450.350">
    <property type="entry name" value="CHASE domain"/>
    <property type="match status" value="1"/>
</dbReference>
<evidence type="ECO:0000256" key="6">
    <source>
        <dbReference type="SAM" id="Phobius"/>
    </source>
</evidence>
<dbReference type="EMBL" id="JBHSKT010000009">
    <property type="protein sequence ID" value="MFC5271808.1"/>
    <property type="molecule type" value="Genomic_DNA"/>
</dbReference>
<comment type="caution">
    <text evidence="8">The sequence shown here is derived from an EMBL/GenBank/DDBJ whole genome shotgun (WGS) entry which is preliminary data.</text>
</comment>
<feature type="domain" description="CHASE" evidence="7">
    <location>
        <begin position="71"/>
        <end position="290"/>
    </location>
</feature>
<dbReference type="InterPro" id="IPR006189">
    <property type="entry name" value="CHASE_dom"/>
</dbReference>
<protein>
    <submittedName>
        <fullName evidence="8">CHASE domain-containing protein</fullName>
    </submittedName>
</protein>
<keyword evidence="9" id="KW-1185">Reference proteome</keyword>
<feature type="transmembrane region" description="Helical" evidence="6">
    <location>
        <begin position="305"/>
        <end position="324"/>
    </location>
</feature>
<gene>
    <name evidence="8" type="ORF">ACFPIB_14415</name>
</gene>
<dbReference type="SMART" id="SM01079">
    <property type="entry name" value="CHASE"/>
    <property type="match status" value="1"/>
</dbReference>
<keyword evidence="4 6" id="KW-0472">Membrane</keyword>
<reference evidence="9" key="1">
    <citation type="journal article" date="2019" name="Int. J. Syst. Evol. Microbiol.">
        <title>The Global Catalogue of Microorganisms (GCM) 10K type strain sequencing project: providing services to taxonomists for standard genome sequencing and annotation.</title>
        <authorList>
            <consortium name="The Broad Institute Genomics Platform"/>
            <consortium name="The Broad Institute Genome Sequencing Center for Infectious Disease"/>
            <person name="Wu L."/>
            <person name="Ma J."/>
        </authorList>
    </citation>
    <scope>NUCLEOTIDE SEQUENCE [LARGE SCALE GENOMIC DNA]</scope>
    <source>
        <strain evidence="9">KACC 12602</strain>
    </source>
</reference>
<feature type="coiled-coil region" evidence="5">
    <location>
        <begin position="331"/>
        <end position="412"/>
    </location>
</feature>
<dbReference type="InterPro" id="IPR042240">
    <property type="entry name" value="CHASE_sf"/>
</dbReference>
<evidence type="ECO:0000256" key="5">
    <source>
        <dbReference type="SAM" id="Coils"/>
    </source>
</evidence>
<keyword evidence="3 6" id="KW-1133">Transmembrane helix</keyword>
<keyword evidence="5" id="KW-0175">Coiled coil</keyword>
<evidence type="ECO:0000256" key="4">
    <source>
        <dbReference type="ARBA" id="ARBA00023136"/>
    </source>
</evidence>
<evidence type="ECO:0000256" key="1">
    <source>
        <dbReference type="ARBA" id="ARBA00004370"/>
    </source>
</evidence>
<dbReference type="PROSITE" id="PS50839">
    <property type="entry name" value="CHASE"/>
    <property type="match status" value="1"/>
</dbReference>